<keyword evidence="2" id="KW-1185">Reference proteome</keyword>
<comment type="caution">
    <text evidence="1">The sequence shown here is derived from an EMBL/GenBank/DDBJ whole genome shotgun (WGS) entry which is preliminary data.</text>
</comment>
<organism evidence="1 2">
    <name type="scientific">Melia azedarach</name>
    <name type="common">Chinaberry tree</name>
    <dbReference type="NCBI Taxonomy" id="155640"/>
    <lineage>
        <taxon>Eukaryota</taxon>
        <taxon>Viridiplantae</taxon>
        <taxon>Streptophyta</taxon>
        <taxon>Embryophyta</taxon>
        <taxon>Tracheophyta</taxon>
        <taxon>Spermatophyta</taxon>
        <taxon>Magnoliopsida</taxon>
        <taxon>eudicotyledons</taxon>
        <taxon>Gunneridae</taxon>
        <taxon>Pentapetalae</taxon>
        <taxon>rosids</taxon>
        <taxon>malvids</taxon>
        <taxon>Sapindales</taxon>
        <taxon>Meliaceae</taxon>
        <taxon>Melia</taxon>
    </lineage>
</organism>
<name>A0ACC1XDZ5_MELAZ</name>
<keyword evidence="1" id="KW-0378">Hydrolase</keyword>
<gene>
    <name evidence="1" type="ORF">OWV82_019366</name>
</gene>
<dbReference type="EMBL" id="CM051403">
    <property type="protein sequence ID" value="KAJ4709599.1"/>
    <property type="molecule type" value="Genomic_DNA"/>
</dbReference>
<reference evidence="1 2" key="1">
    <citation type="journal article" date="2023" name="Science">
        <title>Complex scaffold remodeling in plant triterpene biosynthesis.</title>
        <authorList>
            <person name="De La Pena R."/>
            <person name="Hodgson H."/>
            <person name="Liu J.C."/>
            <person name="Stephenson M.J."/>
            <person name="Martin A.C."/>
            <person name="Owen C."/>
            <person name="Harkess A."/>
            <person name="Leebens-Mack J."/>
            <person name="Jimenez L.E."/>
            <person name="Osbourn A."/>
            <person name="Sattely E.S."/>
        </authorList>
    </citation>
    <scope>NUCLEOTIDE SEQUENCE [LARGE SCALE GENOMIC DNA]</scope>
    <source>
        <strain evidence="2">cv. JPN11</strain>
        <tissue evidence="1">Leaf</tissue>
    </source>
</reference>
<dbReference type="Proteomes" id="UP001164539">
    <property type="component" value="Chromosome 10"/>
</dbReference>
<proteinExistence type="predicted"/>
<evidence type="ECO:0000313" key="2">
    <source>
        <dbReference type="Proteomes" id="UP001164539"/>
    </source>
</evidence>
<evidence type="ECO:0000313" key="1">
    <source>
        <dbReference type="EMBL" id="KAJ4709599.1"/>
    </source>
</evidence>
<accession>A0ACC1XDZ5</accession>
<protein>
    <submittedName>
        <fullName evidence="1">Ubiquitin carboxyl-terminal hydrolase</fullName>
    </submittedName>
</protein>
<sequence length="949" mass="104606">MDNLRTEVNIETESAVGSFSTFQRRIEFHPARKPFAGFSNGGGGGDGGDFKLETLNPSCSDQMKSGSGRGPGGHVAKKVDGSEFWDNGLDPELSFGMTFRRIGAGLENLGNTCFLNSVLQCLTYTEPLAAYLQSGKHQNSCHIAGFCALCAIQKHVSRALQAPGRILAPKDLVLNLRCISRNFRISRQEDAHEYMVNLLESMHKCCLPSGVPSESPSAYEKSLVHKIFGGRLRSQVKCMQCSCCSNKFDPFLDLSLEIAKADSVQKALSNFTAAELLDGGEKQYQCQRCKQKVRALKQLTVHKAPYVLTVHLKRFRAHDPGQKIDKKVQFCPTLDMKPFVSGSYEGDLKYTLYGVLVHHGWSTHSGHYYCFVRTSSGMWYSLDDNRVVQVNERSVLEQKAYMLFYVRDRKNIVSRKPADVQKENLKVNVNGNKTCSIVSQQPKGHPQSCQTENGVQGADSATVVKQNGVVVGGLSKEICLKETSIQPGRVPVPKKDALLEPTSRAPLPKNSAEVTVPNPDQGKSLEPLNVKSNGVSHETKNNAAAASLSNLKENGTSKTDVKVSLTTLPNCNGSQSSATNKLVTSETSQKINLVLNAGESSITPGDSNEKKLERISNVPPSGDSNDKTKKTCPLKSPNEPSCKNSQVRANSNNSIDHNLLNEQASDNVHGPGPELVKLSTPLVMENKALHVRPCDGGRQKKLKKFSKCQIRNLPIGLKFFKASLGLRKKKHKKSKRRMLDTKTLSKELLLDENCSSDVGPTKSENASKISTSSCHSRKKAANGTAQKNVKICNGDSMMNDIDGELRKRIHQNGAVLATKEQLPKQSDSVMEANQQDAMETIASKDSRNKVLQEGMSKLTRGLEETTIAQWDGIDVEPQNVESNGTRRVSIGYVLDEWDEEYDRGKRKKLRHFKHSYGEPNPFQEIASKKTQLKKAKMCHTNSGDQPFRI</sequence>